<comment type="caution">
    <text evidence="2">The sequence shown here is derived from an EMBL/GenBank/DDBJ whole genome shotgun (WGS) entry which is preliminary data.</text>
</comment>
<proteinExistence type="predicted"/>
<feature type="domain" description="Profilin fold" evidence="1">
    <location>
        <begin position="134"/>
        <end position="224"/>
    </location>
</feature>
<keyword evidence="3" id="KW-1185">Reference proteome</keyword>
<evidence type="ECO:0000313" key="2">
    <source>
        <dbReference type="EMBL" id="MFC4989999.1"/>
    </source>
</evidence>
<gene>
    <name evidence="2" type="ORF">ACFPFO_19970</name>
</gene>
<evidence type="ECO:0000313" key="3">
    <source>
        <dbReference type="Proteomes" id="UP001595925"/>
    </source>
</evidence>
<protein>
    <recommendedName>
        <fullName evidence="1">Profilin fold domain-containing protein</fullName>
    </recommendedName>
</protein>
<name>A0ABD5QK52_9EURY</name>
<dbReference type="RefSeq" id="WP_224827682.1">
    <property type="nucleotide sequence ID" value="NZ_JAIVEF010000002.1"/>
</dbReference>
<evidence type="ECO:0000259" key="1">
    <source>
        <dbReference type="Pfam" id="PF26420"/>
    </source>
</evidence>
<organism evidence="2 3">
    <name type="scientific">Saliphagus infecundisoli</name>
    <dbReference type="NCBI Taxonomy" id="1849069"/>
    <lineage>
        <taxon>Archaea</taxon>
        <taxon>Methanobacteriati</taxon>
        <taxon>Methanobacteriota</taxon>
        <taxon>Stenosarchaea group</taxon>
        <taxon>Halobacteria</taxon>
        <taxon>Halobacteriales</taxon>
        <taxon>Natrialbaceae</taxon>
        <taxon>Saliphagus</taxon>
    </lineage>
</organism>
<dbReference type="AlphaFoldDB" id="A0ABD5QK52"/>
<accession>A0ABD5QK52</accession>
<reference evidence="2 3" key="1">
    <citation type="journal article" date="2019" name="Int. J. Syst. Evol. Microbiol.">
        <title>The Global Catalogue of Microorganisms (GCM) 10K type strain sequencing project: providing services to taxonomists for standard genome sequencing and annotation.</title>
        <authorList>
            <consortium name="The Broad Institute Genomics Platform"/>
            <consortium name="The Broad Institute Genome Sequencing Center for Infectious Disease"/>
            <person name="Wu L."/>
            <person name="Ma J."/>
        </authorList>
    </citation>
    <scope>NUCLEOTIDE SEQUENCE [LARGE SCALE GENOMIC DNA]</scope>
    <source>
        <strain evidence="2 3">CGMCC 1.15824</strain>
    </source>
</reference>
<dbReference type="Pfam" id="PF26420">
    <property type="entry name" value="Halo_prof"/>
    <property type="match status" value="2"/>
</dbReference>
<feature type="domain" description="Profilin fold" evidence="1">
    <location>
        <begin position="15"/>
        <end position="108"/>
    </location>
</feature>
<dbReference type="InterPro" id="IPR058872">
    <property type="entry name" value="Halo_prof"/>
</dbReference>
<dbReference type="EMBL" id="JBHSJG010000056">
    <property type="protein sequence ID" value="MFC4989999.1"/>
    <property type="molecule type" value="Genomic_DNA"/>
</dbReference>
<sequence length="239" mass="26177">MTDGLEREIESADDAAAARDEVLEDVRSHAGRAARELALLEGGDYGRETFDTDGGSWTLKYEGGDVQYLRYEPRTGGETYVVSTREPPEPEALATALADYDAFVVAFNAFVASYDDVLADVPTEFPEVASTAEAVAERDRIVARIREVADAMADELHRYGDSYGSYTTTVSGTRWELKWEEGRTSYLRIGGEGGVYLLSQYGPATPEDLRRYADDVGAFVEAFNGHVADLEADLDTVSL</sequence>
<dbReference type="Proteomes" id="UP001595925">
    <property type="component" value="Unassembled WGS sequence"/>
</dbReference>